<gene>
    <name evidence="2" type="ORF">HMPREF1541_10707</name>
</gene>
<reference evidence="2 3" key="1">
    <citation type="submission" date="2013-03" db="EMBL/GenBank/DDBJ databases">
        <title>The Genome Sequence of Phialophora europaea CBS 101466.</title>
        <authorList>
            <consortium name="The Broad Institute Genomics Platform"/>
            <person name="Cuomo C."/>
            <person name="de Hoog S."/>
            <person name="Gorbushina A."/>
            <person name="Walker B."/>
            <person name="Young S.K."/>
            <person name="Zeng Q."/>
            <person name="Gargeya S."/>
            <person name="Fitzgerald M."/>
            <person name="Haas B."/>
            <person name="Abouelleil A."/>
            <person name="Allen A.W."/>
            <person name="Alvarado L."/>
            <person name="Arachchi H.M."/>
            <person name="Berlin A.M."/>
            <person name="Chapman S.B."/>
            <person name="Gainer-Dewar J."/>
            <person name="Goldberg J."/>
            <person name="Griggs A."/>
            <person name="Gujja S."/>
            <person name="Hansen M."/>
            <person name="Howarth C."/>
            <person name="Imamovic A."/>
            <person name="Ireland A."/>
            <person name="Larimer J."/>
            <person name="McCowan C."/>
            <person name="Murphy C."/>
            <person name="Pearson M."/>
            <person name="Poon T.W."/>
            <person name="Priest M."/>
            <person name="Roberts A."/>
            <person name="Saif S."/>
            <person name="Shea T."/>
            <person name="Sisk P."/>
            <person name="Sykes S."/>
            <person name="Wortman J."/>
            <person name="Nusbaum C."/>
            <person name="Birren B."/>
        </authorList>
    </citation>
    <scope>NUCLEOTIDE SEQUENCE [LARGE SCALE GENOMIC DNA]</scope>
    <source>
        <strain evidence="2 3">CBS 101466</strain>
    </source>
</reference>
<name>W2S627_CYPE1</name>
<dbReference type="EMBL" id="KI635846">
    <property type="protein sequence ID" value="ETN44157.1"/>
    <property type="molecule type" value="Genomic_DNA"/>
</dbReference>
<evidence type="ECO:0000256" key="1">
    <source>
        <dbReference type="SAM" id="MobiDB-lite"/>
    </source>
</evidence>
<dbReference type="GeneID" id="19978046"/>
<keyword evidence="3" id="KW-1185">Reference proteome</keyword>
<dbReference type="AlphaFoldDB" id="W2S627"/>
<dbReference type="InParanoid" id="W2S627"/>
<dbReference type="Proteomes" id="UP000030752">
    <property type="component" value="Unassembled WGS sequence"/>
</dbReference>
<dbReference type="HOGENOM" id="CLU_1038356_0_0_1"/>
<feature type="compositionally biased region" description="Low complexity" evidence="1">
    <location>
        <begin position="65"/>
        <end position="80"/>
    </location>
</feature>
<feature type="region of interest" description="Disordered" evidence="1">
    <location>
        <begin position="62"/>
        <end position="81"/>
    </location>
</feature>
<organism evidence="2 3">
    <name type="scientific">Cyphellophora europaea (strain CBS 101466)</name>
    <name type="common">Phialophora europaea</name>
    <dbReference type="NCBI Taxonomy" id="1220924"/>
    <lineage>
        <taxon>Eukaryota</taxon>
        <taxon>Fungi</taxon>
        <taxon>Dikarya</taxon>
        <taxon>Ascomycota</taxon>
        <taxon>Pezizomycotina</taxon>
        <taxon>Eurotiomycetes</taxon>
        <taxon>Chaetothyriomycetidae</taxon>
        <taxon>Chaetothyriales</taxon>
        <taxon>Cyphellophoraceae</taxon>
        <taxon>Cyphellophora</taxon>
    </lineage>
</organism>
<dbReference type="STRING" id="1220924.W2S627"/>
<dbReference type="VEuPathDB" id="FungiDB:HMPREF1541_10707"/>
<protein>
    <submittedName>
        <fullName evidence="2">Uncharacterized protein</fullName>
    </submittedName>
</protein>
<proteinExistence type="predicted"/>
<dbReference type="RefSeq" id="XP_008713599.1">
    <property type="nucleotide sequence ID" value="XM_008715377.1"/>
</dbReference>
<accession>W2S627</accession>
<evidence type="ECO:0000313" key="3">
    <source>
        <dbReference type="Proteomes" id="UP000030752"/>
    </source>
</evidence>
<sequence>MTRNSTTFHNPYAHSMSTGAENIELPRWRGHGAKPSENTLVTAEESIYDNDKLLRYSSLCSTDAPTTTSSSSPPRTPTTTLDRPIVRTLLFTRTILWSDLTISLLPSSPTPNPTTSPPPPPQPLYHASTHELNLTLPDIILYASTPTHPKFTVLAAAHFRFSRDARLGFGFGADLAKLNGKDTHDGDVCWESCRNTSTWLRHYQYDFAVPAEGDGGRGRGGRRHFRLERTRAAEDGVQGWLGWASFRNYRISKELDEGGGAEAVRGDE</sequence>
<evidence type="ECO:0000313" key="2">
    <source>
        <dbReference type="EMBL" id="ETN44157.1"/>
    </source>
</evidence>